<protein>
    <recommendedName>
        <fullName evidence="3">Zinc finger/helix-turn-helix protein, YgiT family</fullName>
    </recommendedName>
</protein>
<evidence type="ECO:0000313" key="2">
    <source>
        <dbReference type="Proteomes" id="UP000095495"/>
    </source>
</evidence>
<dbReference type="InterPro" id="IPR010982">
    <property type="entry name" value="Lambda_DNA-bd_dom_sf"/>
</dbReference>
<dbReference type="CDD" id="cd00093">
    <property type="entry name" value="HTH_XRE"/>
    <property type="match status" value="1"/>
</dbReference>
<dbReference type="AlphaFoldDB" id="A0A173UMJ7"/>
<gene>
    <name evidence="1" type="ORF">ERS852420_03110</name>
</gene>
<dbReference type="SUPFAM" id="SSF47413">
    <property type="entry name" value="lambda repressor-like DNA-binding domains"/>
    <property type="match status" value="1"/>
</dbReference>
<proteinExistence type="predicted"/>
<evidence type="ECO:0008006" key="3">
    <source>
        <dbReference type="Google" id="ProtNLM"/>
    </source>
</evidence>
<dbReference type="EMBL" id="CYXV01000016">
    <property type="protein sequence ID" value="CUN16149.1"/>
    <property type="molecule type" value="Genomic_DNA"/>
</dbReference>
<evidence type="ECO:0000313" key="1">
    <source>
        <dbReference type="EMBL" id="CUN16149.1"/>
    </source>
</evidence>
<dbReference type="Proteomes" id="UP000095495">
    <property type="component" value="Unassembled WGS sequence"/>
</dbReference>
<reference evidence="1 2" key="1">
    <citation type="submission" date="2015-09" db="EMBL/GenBank/DDBJ databases">
        <authorList>
            <consortium name="Pathogen Informatics"/>
        </authorList>
    </citation>
    <scope>NUCLEOTIDE SEQUENCE [LARGE SCALE GENOMIC DNA]</scope>
    <source>
        <strain evidence="1 2">2789STDY5608863</strain>
    </source>
</reference>
<organism evidence="1 2">
    <name type="scientific">Roseburia faecis</name>
    <dbReference type="NCBI Taxonomy" id="301302"/>
    <lineage>
        <taxon>Bacteria</taxon>
        <taxon>Bacillati</taxon>
        <taxon>Bacillota</taxon>
        <taxon>Clostridia</taxon>
        <taxon>Lachnospirales</taxon>
        <taxon>Lachnospiraceae</taxon>
        <taxon>Roseburia</taxon>
    </lineage>
</organism>
<sequence>MADYIMNDDRDAKDILIELRESTGMNRHQFCEYFEIPYMTVSDWEHGKKRVPKYFLRLLEYYVKAEQMNKAKEEQNNG</sequence>
<name>A0A173UMJ7_9FIRM</name>
<dbReference type="RefSeq" id="WP_226947549.1">
    <property type="nucleotide sequence ID" value="NZ_CP184331.1"/>
</dbReference>
<dbReference type="Gene3D" id="1.10.260.40">
    <property type="entry name" value="lambda repressor-like DNA-binding domains"/>
    <property type="match status" value="1"/>
</dbReference>
<dbReference type="GO" id="GO:0003677">
    <property type="term" value="F:DNA binding"/>
    <property type="evidence" value="ECO:0007669"/>
    <property type="project" value="InterPro"/>
</dbReference>
<accession>A0A173UMJ7</accession>
<dbReference type="InterPro" id="IPR001387">
    <property type="entry name" value="Cro/C1-type_HTH"/>
</dbReference>